<dbReference type="Proteomes" id="UP001642464">
    <property type="component" value="Unassembled WGS sequence"/>
</dbReference>
<gene>
    <name evidence="1" type="ORF">SCF082_LOCUS5981</name>
</gene>
<dbReference type="EMBL" id="CAXAMM010003291">
    <property type="protein sequence ID" value="CAK8999253.1"/>
    <property type="molecule type" value="Genomic_DNA"/>
</dbReference>
<proteinExistence type="predicted"/>
<evidence type="ECO:0000313" key="1">
    <source>
        <dbReference type="EMBL" id="CAK8999253.1"/>
    </source>
</evidence>
<dbReference type="InterPro" id="IPR029063">
    <property type="entry name" value="SAM-dependent_MTases_sf"/>
</dbReference>
<dbReference type="InterPro" id="IPR006342">
    <property type="entry name" value="FkbM_mtfrase"/>
</dbReference>
<keyword evidence="2" id="KW-1185">Reference proteome</keyword>
<accession>A0ABP0I9I5</accession>
<dbReference type="PANTHER" id="PTHR34009:SF2">
    <property type="entry name" value="PROTEIN STAR"/>
    <property type="match status" value="1"/>
</dbReference>
<dbReference type="Pfam" id="PF05050">
    <property type="entry name" value="Methyltransf_21"/>
    <property type="match status" value="1"/>
</dbReference>
<organism evidence="1 2">
    <name type="scientific">Durusdinium trenchii</name>
    <dbReference type="NCBI Taxonomy" id="1381693"/>
    <lineage>
        <taxon>Eukaryota</taxon>
        <taxon>Sar</taxon>
        <taxon>Alveolata</taxon>
        <taxon>Dinophyceae</taxon>
        <taxon>Suessiales</taxon>
        <taxon>Symbiodiniaceae</taxon>
        <taxon>Durusdinium</taxon>
    </lineage>
</organism>
<dbReference type="InterPro" id="IPR053202">
    <property type="entry name" value="EGF_Rcpt_Signaling_Reg"/>
</dbReference>
<protein>
    <submittedName>
        <fullName evidence="1">Uncharacterized protein</fullName>
    </submittedName>
</protein>
<sequence>MSWRPVALGLLVGIGGFGIFYSIFGCGVAKISLVNLTMNQTSIPAERPAVAAPESKELKVPWCRHAESKVQEGEYPACLVPPSKDLYRLAHPKNDWYSQDKQDQEVWPLLKGLTKGFFIESGASVGEAFSNTLALEKTGKWSGLLVEPDPWNHELIATLHRKAYLFKGCLSGTQSQETLWFKADRDKALHGNFGMDGRLMDKPPEKETKQTLDAAIAVTCLPLKDILEAVGHLEVDFWSLDIEGAEGAVLEATDFSKVKVGVMTIEMNKGPVNNKKISDVMEKNGFVRWKVLKFDQIFVNPSYIRQKGWEIPADDAKLAEIMNKKL</sequence>
<reference evidence="1 2" key="1">
    <citation type="submission" date="2024-02" db="EMBL/GenBank/DDBJ databases">
        <authorList>
            <person name="Chen Y."/>
            <person name="Shah S."/>
            <person name="Dougan E. K."/>
            <person name="Thang M."/>
            <person name="Chan C."/>
        </authorList>
    </citation>
    <scope>NUCLEOTIDE SEQUENCE [LARGE SCALE GENOMIC DNA]</scope>
</reference>
<dbReference type="PANTHER" id="PTHR34009">
    <property type="entry name" value="PROTEIN STAR"/>
    <property type="match status" value="1"/>
</dbReference>
<dbReference type="Gene3D" id="3.40.50.150">
    <property type="entry name" value="Vaccinia Virus protein VP39"/>
    <property type="match status" value="1"/>
</dbReference>
<comment type="caution">
    <text evidence="1">The sequence shown here is derived from an EMBL/GenBank/DDBJ whole genome shotgun (WGS) entry which is preliminary data.</text>
</comment>
<evidence type="ECO:0000313" key="2">
    <source>
        <dbReference type="Proteomes" id="UP001642464"/>
    </source>
</evidence>
<dbReference type="SUPFAM" id="SSF53335">
    <property type="entry name" value="S-adenosyl-L-methionine-dependent methyltransferases"/>
    <property type="match status" value="1"/>
</dbReference>
<name>A0ABP0I9I5_9DINO</name>
<dbReference type="PROSITE" id="PS51257">
    <property type="entry name" value="PROKAR_LIPOPROTEIN"/>
    <property type="match status" value="1"/>
</dbReference>